<keyword evidence="6" id="KW-1185">Reference proteome</keyword>
<evidence type="ECO:0000313" key="5">
    <source>
        <dbReference type="EnsemblPlants" id="ORUFI02G13010.2"/>
    </source>
</evidence>
<dbReference type="InterPro" id="IPR038765">
    <property type="entry name" value="Papain-like_cys_pep_sf"/>
</dbReference>
<dbReference type="AlphaFoldDB" id="A0A0E0NDB2"/>
<keyword evidence="3" id="KW-0378">Hydrolase</keyword>
<dbReference type="Gramene" id="ORUFI02G13010.2">
    <property type="protein sequence ID" value="ORUFI02G13010.2"/>
    <property type="gene ID" value="ORUFI02G13010"/>
</dbReference>
<proteinExistence type="inferred from homology"/>
<organism evidence="5 6">
    <name type="scientific">Oryza rufipogon</name>
    <name type="common">Brownbeard rice</name>
    <name type="synonym">Asian wild rice</name>
    <dbReference type="NCBI Taxonomy" id="4529"/>
    <lineage>
        <taxon>Eukaryota</taxon>
        <taxon>Viridiplantae</taxon>
        <taxon>Streptophyta</taxon>
        <taxon>Embryophyta</taxon>
        <taxon>Tracheophyta</taxon>
        <taxon>Spermatophyta</taxon>
        <taxon>Magnoliopsida</taxon>
        <taxon>Liliopsida</taxon>
        <taxon>Poales</taxon>
        <taxon>Poaceae</taxon>
        <taxon>BOP clade</taxon>
        <taxon>Oryzoideae</taxon>
        <taxon>Oryzeae</taxon>
        <taxon>Oryzinae</taxon>
        <taxon>Oryza</taxon>
    </lineage>
</organism>
<dbReference type="Pfam" id="PF02902">
    <property type="entry name" value="Peptidase_C48"/>
    <property type="match status" value="1"/>
</dbReference>
<dbReference type="InterPro" id="IPR003653">
    <property type="entry name" value="Peptidase_C48_C"/>
</dbReference>
<feature type="domain" description="Ubiquitin-like protease family profile" evidence="4">
    <location>
        <begin position="130"/>
        <end position="166"/>
    </location>
</feature>
<keyword evidence="2" id="KW-0645">Protease</keyword>
<dbReference type="Proteomes" id="UP000008022">
    <property type="component" value="Unassembled WGS sequence"/>
</dbReference>
<evidence type="ECO:0000256" key="1">
    <source>
        <dbReference type="ARBA" id="ARBA00005234"/>
    </source>
</evidence>
<name>A0A0E0NDB2_ORYRU</name>
<dbReference type="SUPFAM" id="SSF54001">
    <property type="entry name" value="Cysteine proteinases"/>
    <property type="match status" value="1"/>
</dbReference>
<protein>
    <recommendedName>
        <fullName evidence="4">Ubiquitin-like protease family profile domain-containing protein</fullName>
    </recommendedName>
</protein>
<dbReference type="EnsemblPlants" id="ORUFI02G13010.2">
    <property type="protein sequence ID" value="ORUFI02G13010.2"/>
    <property type="gene ID" value="ORUFI02G13010"/>
</dbReference>
<evidence type="ECO:0000259" key="4">
    <source>
        <dbReference type="Pfam" id="PF02902"/>
    </source>
</evidence>
<sequence length="204" mass="23466">MAGERRKPLVVRDGRRIRSYSPRSAGGMGPRPHPLLFAKIRGRFYVYILIICTTFEELTKKEDPFITYFNKTKDNKVMVHIEEVKVNRKSMKVLTEPEYLNDDVKKGIRGDGKAFLEQAIKTGLLNVEGAHIFLPTNITEIHWYLAILNAKRREVQILDSLAKPISEHRPRTRACASRVAYTPLSSWSIGADLISQKIKYRQLQ</sequence>
<dbReference type="GO" id="GO:0008234">
    <property type="term" value="F:cysteine-type peptidase activity"/>
    <property type="evidence" value="ECO:0007669"/>
    <property type="project" value="InterPro"/>
</dbReference>
<accession>A0A0E0NDB2</accession>
<dbReference type="GO" id="GO:0006508">
    <property type="term" value="P:proteolysis"/>
    <property type="evidence" value="ECO:0007669"/>
    <property type="project" value="UniProtKB-KW"/>
</dbReference>
<evidence type="ECO:0000256" key="3">
    <source>
        <dbReference type="ARBA" id="ARBA00022801"/>
    </source>
</evidence>
<comment type="similarity">
    <text evidence="1">Belongs to the peptidase C48 family.</text>
</comment>
<evidence type="ECO:0000256" key="2">
    <source>
        <dbReference type="ARBA" id="ARBA00022670"/>
    </source>
</evidence>
<reference evidence="5" key="2">
    <citation type="submission" date="2015-06" db="UniProtKB">
        <authorList>
            <consortium name="EnsemblPlants"/>
        </authorList>
    </citation>
    <scope>IDENTIFICATION</scope>
</reference>
<reference evidence="6" key="1">
    <citation type="submission" date="2013-06" db="EMBL/GenBank/DDBJ databases">
        <authorList>
            <person name="Zhao Q."/>
        </authorList>
    </citation>
    <scope>NUCLEOTIDE SEQUENCE</scope>
    <source>
        <strain evidence="6">cv. W1943</strain>
    </source>
</reference>
<evidence type="ECO:0000313" key="6">
    <source>
        <dbReference type="Proteomes" id="UP000008022"/>
    </source>
</evidence>
<dbReference type="Gene3D" id="3.40.395.10">
    <property type="entry name" value="Adenoviral Proteinase, Chain A"/>
    <property type="match status" value="1"/>
</dbReference>